<keyword evidence="2" id="KW-1185">Reference proteome</keyword>
<accession>A0A843XGR1</accession>
<sequence length="183" mass="19939">MISHFLPFLEQASGIYEKLWFSGRLEDEKKVLTLFLPHSENATAEGDATIDASTRADATSVYRGAHGDRDTKSVPVFVFLSAQIDFGHGIPIGWFLVVSALLVMAHAYGGIRLCQSLSLPPLSRFLPLPHLRCSLPLPPLKSFLSLPLLADSSLFHPSGLFDGICIFCSRSICIVCTVLGEGH</sequence>
<evidence type="ECO:0000313" key="1">
    <source>
        <dbReference type="EMBL" id="MQM18433.1"/>
    </source>
</evidence>
<comment type="caution">
    <text evidence="1">The sequence shown here is derived from an EMBL/GenBank/DDBJ whole genome shotgun (WGS) entry which is preliminary data.</text>
</comment>
<organism evidence="1 2">
    <name type="scientific">Colocasia esculenta</name>
    <name type="common">Wild taro</name>
    <name type="synonym">Arum esculentum</name>
    <dbReference type="NCBI Taxonomy" id="4460"/>
    <lineage>
        <taxon>Eukaryota</taxon>
        <taxon>Viridiplantae</taxon>
        <taxon>Streptophyta</taxon>
        <taxon>Embryophyta</taxon>
        <taxon>Tracheophyta</taxon>
        <taxon>Spermatophyta</taxon>
        <taxon>Magnoliopsida</taxon>
        <taxon>Liliopsida</taxon>
        <taxon>Araceae</taxon>
        <taxon>Aroideae</taxon>
        <taxon>Colocasieae</taxon>
        <taxon>Colocasia</taxon>
    </lineage>
</organism>
<evidence type="ECO:0000313" key="2">
    <source>
        <dbReference type="Proteomes" id="UP000652761"/>
    </source>
</evidence>
<reference evidence="1" key="1">
    <citation type="submission" date="2017-07" db="EMBL/GenBank/DDBJ databases">
        <title>Taro Niue Genome Assembly and Annotation.</title>
        <authorList>
            <person name="Atibalentja N."/>
            <person name="Keating K."/>
            <person name="Fields C.J."/>
        </authorList>
    </citation>
    <scope>NUCLEOTIDE SEQUENCE</scope>
    <source>
        <strain evidence="1">Niue_2</strain>
        <tissue evidence="1">Leaf</tissue>
    </source>
</reference>
<dbReference type="EMBL" id="NMUH01008195">
    <property type="protein sequence ID" value="MQM18433.1"/>
    <property type="molecule type" value="Genomic_DNA"/>
</dbReference>
<proteinExistence type="predicted"/>
<dbReference type="Proteomes" id="UP000652761">
    <property type="component" value="Unassembled WGS sequence"/>
</dbReference>
<name>A0A843XGR1_COLES</name>
<gene>
    <name evidence="1" type="ORF">Taro_051425</name>
</gene>
<protein>
    <submittedName>
        <fullName evidence="1">Uncharacterized protein</fullName>
    </submittedName>
</protein>
<dbReference type="AlphaFoldDB" id="A0A843XGR1"/>